<dbReference type="InterPro" id="IPR044742">
    <property type="entry name" value="DEAD/DEAH_RhlB"/>
</dbReference>
<proteinExistence type="predicted"/>
<feature type="domain" description="Helicase ATP-binding" evidence="7">
    <location>
        <begin position="309"/>
        <end position="500"/>
    </location>
</feature>
<evidence type="ECO:0000256" key="4">
    <source>
        <dbReference type="ARBA" id="ARBA00022840"/>
    </source>
</evidence>
<dbReference type="AlphaFoldDB" id="A0A383WC63"/>
<gene>
    <name evidence="10" type="ORF">BQ4739_LOCUS15510</name>
    <name evidence="11" type="ORF">BQ4739_LOCUS16289</name>
</gene>
<dbReference type="GO" id="GO:0005524">
    <property type="term" value="F:ATP binding"/>
    <property type="evidence" value="ECO:0007669"/>
    <property type="project" value="UniProtKB-KW"/>
</dbReference>
<keyword evidence="4" id="KW-0067">ATP-binding</keyword>
<dbReference type="GO" id="GO:0016787">
    <property type="term" value="F:hydrolase activity"/>
    <property type="evidence" value="ECO:0007669"/>
    <property type="project" value="UniProtKB-KW"/>
</dbReference>
<dbReference type="Proteomes" id="UP000256970">
    <property type="component" value="Unassembled WGS sequence"/>
</dbReference>
<dbReference type="InterPro" id="IPR011545">
    <property type="entry name" value="DEAD/DEAH_box_helicase_dom"/>
</dbReference>
<dbReference type="InterPro" id="IPR001650">
    <property type="entry name" value="Helicase_C-like"/>
</dbReference>
<feature type="region of interest" description="Disordered" evidence="6">
    <location>
        <begin position="44"/>
        <end position="111"/>
    </location>
</feature>
<evidence type="ECO:0000256" key="2">
    <source>
        <dbReference type="ARBA" id="ARBA00022801"/>
    </source>
</evidence>
<name>A0A383WC63_TETOB</name>
<feature type="domain" description="DEAD-box RNA helicase Q" evidence="9">
    <location>
        <begin position="275"/>
        <end position="303"/>
    </location>
</feature>
<dbReference type="SMART" id="SM00487">
    <property type="entry name" value="DEXDc"/>
    <property type="match status" value="1"/>
</dbReference>
<evidence type="ECO:0000313" key="10">
    <source>
        <dbReference type="EMBL" id="SZX75215.1"/>
    </source>
</evidence>
<dbReference type="Pfam" id="PF00270">
    <property type="entry name" value="DEAD"/>
    <property type="match status" value="1"/>
</dbReference>
<dbReference type="CDD" id="cd00268">
    <property type="entry name" value="DEADc"/>
    <property type="match status" value="1"/>
</dbReference>
<evidence type="ECO:0000256" key="1">
    <source>
        <dbReference type="ARBA" id="ARBA00022741"/>
    </source>
</evidence>
<protein>
    <recommendedName>
        <fullName evidence="13">RNA helicase</fullName>
    </recommendedName>
</protein>
<reference evidence="10 12" key="1">
    <citation type="submission" date="2016-10" db="EMBL/GenBank/DDBJ databases">
        <authorList>
            <person name="Cai Z."/>
        </authorList>
    </citation>
    <scope>NUCLEOTIDE SEQUENCE [LARGE SCALE GENOMIC DNA]</scope>
</reference>
<accession>A0A383WC63</accession>
<keyword evidence="2" id="KW-0378">Hydrolase</keyword>
<organism evidence="10 12">
    <name type="scientific">Tetradesmus obliquus</name>
    <name type="common">Green alga</name>
    <name type="synonym">Acutodesmus obliquus</name>
    <dbReference type="NCBI Taxonomy" id="3088"/>
    <lineage>
        <taxon>Eukaryota</taxon>
        <taxon>Viridiplantae</taxon>
        <taxon>Chlorophyta</taxon>
        <taxon>core chlorophytes</taxon>
        <taxon>Chlorophyceae</taxon>
        <taxon>CS clade</taxon>
        <taxon>Sphaeropleales</taxon>
        <taxon>Scenedesmaceae</taxon>
        <taxon>Tetradesmus</taxon>
    </lineage>
</organism>
<dbReference type="CDD" id="cd18787">
    <property type="entry name" value="SF2_C_DEAD"/>
    <property type="match status" value="1"/>
</dbReference>
<feature type="compositionally biased region" description="Low complexity" evidence="6">
    <location>
        <begin position="163"/>
        <end position="241"/>
    </location>
</feature>
<dbReference type="PROSITE" id="PS51195">
    <property type="entry name" value="Q_MOTIF"/>
    <property type="match status" value="1"/>
</dbReference>
<evidence type="ECO:0000256" key="3">
    <source>
        <dbReference type="ARBA" id="ARBA00022806"/>
    </source>
</evidence>
<keyword evidence="12" id="KW-1185">Reference proteome</keyword>
<dbReference type="PROSITE" id="PS51192">
    <property type="entry name" value="HELICASE_ATP_BIND_1"/>
    <property type="match status" value="1"/>
</dbReference>
<dbReference type="PANTHER" id="PTHR47960">
    <property type="entry name" value="DEAD-BOX ATP-DEPENDENT RNA HELICASE 50"/>
    <property type="match status" value="1"/>
</dbReference>
<sequence length="689" mass="72687">MVPALNGACGGSALLSRPTCSNGPMLLNRGAAVTPWPTQLLAARSLQQPQQHSRHGASCAVSAVGDRAVAGDSDRRMRRTRTTPGNRDGNRDSSSSGGTSGRHGGSRRQLDEDIDVDDYFMDPLEAAKLRRMAKEQGMAAVVDDEGFVKVQLSDAAAELVTKAPAAAAAEPDTADSSSSAPDEQQQDGGDGSSSSSSSRSRLFSKSQLQPAAPGSGGTAPALPIVRPSSSSSSREQDNSSSRGYSSNAPPWASKGRTYGSSSSSGSGSAAFFSSKSWEDLRASPELIEALKTIGVTKPSHIQAEAFQTLSSKSKAKHVALADQAGSGKTLAYLLPLLQQLKRKEGAAGGPVTQPNSPSLIIMAPTTELAQQVGRVVRALSGAGLRVRCAVMTGGQSEADRRSKTMRTQCELLDGGVDVLVATPGRLLSHLEKGSLSLQHTAALVMDEVDVLAGGEVSYAEHIAPLRAAAGPGLRCVLVSATLPQHTFDELQELFMGLGAAFGPGLHRTATGCVEELVDCSGGDEISLESGTARKLEAMMQALDRVRSPRTLVFCNKIETCRVVENALKRRSDSYQVMAYHEAIREEARAASLQTWLSAPSPSQPPMVLVCTDRTSRGIDSMWCEHVVLFEFPRDPSEYVRRVGRTARGAGGRGVVTVLVLGKQVALAKDILARNKAGAPVHRVPRLFNE</sequence>
<dbReference type="GO" id="GO:0003724">
    <property type="term" value="F:RNA helicase activity"/>
    <property type="evidence" value="ECO:0007669"/>
    <property type="project" value="InterPro"/>
</dbReference>
<feature type="compositionally biased region" description="Low complexity" evidence="6">
    <location>
        <begin position="82"/>
        <end position="97"/>
    </location>
</feature>
<evidence type="ECO:0000313" key="12">
    <source>
        <dbReference type="Proteomes" id="UP000256970"/>
    </source>
</evidence>
<keyword evidence="3" id="KW-0347">Helicase</keyword>
<evidence type="ECO:0000256" key="5">
    <source>
        <dbReference type="PROSITE-ProRule" id="PRU00552"/>
    </source>
</evidence>
<dbReference type="Pfam" id="PF00271">
    <property type="entry name" value="Helicase_C"/>
    <property type="match status" value="1"/>
</dbReference>
<keyword evidence="1" id="KW-0547">Nucleotide-binding</keyword>
<dbReference type="SMART" id="SM00490">
    <property type="entry name" value="HELICc"/>
    <property type="match status" value="1"/>
</dbReference>
<evidence type="ECO:0000313" key="11">
    <source>
        <dbReference type="EMBL" id="SZX75919.1"/>
    </source>
</evidence>
<dbReference type="InterPro" id="IPR014014">
    <property type="entry name" value="RNA_helicase_DEAD_Q_motif"/>
</dbReference>
<dbReference type="InterPro" id="IPR027417">
    <property type="entry name" value="P-loop_NTPase"/>
</dbReference>
<dbReference type="SUPFAM" id="SSF52540">
    <property type="entry name" value="P-loop containing nucleoside triphosphate hydrolases"/>
    <property type="match status" value="1"/>
</dbReference>
<feature type="short sequence motif" description="Q motif" evidence="5">
    <location>
        <begin position="275"/>
        <end position="303"/>
    </location>
</feature>
<evidence type="ECO:0000259" key="9">
    <source>
        <dbReference type="PROSITE" id="PS51195"/>
    </source>
</evidence>
<dbReference type="GO" id="GO:0003676">
    <property type="term" value="F:nucleic acid binding"/>
    <property type="evidence" value="ECO:0007669"/>
    <property type="project" value="InterPro"/>
</dbReference>
<dbReference type="Gene3D" id="3.40.50.300">
    <property type="entry name" value="P-loop containing nucleotide triphosphate hydrolases"/>
    <property type="match status" value="2"/>
</dbReference>
<evidence type="ECO:0000259" key="8">
    <source>
        <dbReference type="PROSITE" id="PS51194"/>
    </source>
</evidence>
<evidence type="ECO:0008006" key="13">
    <source>
        <dbReference type="Google" id="ProtNLM"/>
    </source>
</evidence>
<evidence type="ECO:0000256" key="6">
    <source>
        <dbReference type="SAM" id="MobiDB-lite"/>
    </source>
</evidence>
<dbReference type="PROSITE" id="PS51194">
    <property type="entry name" value="HELICASE_CTER"/>
    <property type="match status" value="1"/>
</dbReference>
<dbReference type="InterPro" id="IPR014001">
    <property type="entry name" value="Helicase_ATP-bd"/>
</dbReference>
<evidence type="ECO:0000259" key="7">
    <source>
        <dbReference type="PROSITE" id="PS51192"/>
    </source>
</evidence>
<feature type="region of interest" description="Disordered" evidence="6">
    <location>
        <begin position="163"/>
        <end position="267"/>
    </location>
</feature>
<feature type="domain" description="Helicase C-terminal" evidence="8">
    <location>
        <begin position="537"/>
        <end position="689"/>
    </location>
</feature>
<dbReference type="EMBL" id="FNXT01001226">
    <property type="protein sequence ID" value="SZX75215.1"/>
    <property type="molecule type" value="Genomic_DNA"/>
</dbReference>
<dbReference type="EMBL" id="FNXT01001245">
    <property type="protein sequence ID" value="SZX75919.1"/>
    <property type="molecule type" value="Genomic_DNA"/>
</dbReference>